<evidence type="ECO:0000256" key="6">
    <source>
        <dbReference type="ARBA" id="ARBA00022989"/>
    </source>
</evidence>
<dbReference type="InParanoid" id="E3LLR0"/>
<feature type="transmembrane region" description="Helical" evidence="8">
    <location>
        <begin position="7"/>
        <end position="27"/>
    </location>
</feature>
<dbReference type="InterPro" id="IPR008166">
    <property type="entry name" value="Glyco_transf_92"/>
</dbReference>
<dbReference type="eggNOG" id="KOG4735">
    <property type="taxonomic scope" value="Eukaryota"/>
</dbReference>
<gene>
    <name evidence="9" type="ORF">CRE_28545</name>
</gene>
<protein>
    <recommendedName>
        <fullName evidence="8">Glycosyltransferase family 92 protein</fullName>
        <ecNumber evidence="8">2.4.1.-</ecNumber>
    </recommendedName>
</protein>
<dbReference type="PANTHER" id="PTHR21461:SF84">
    <property type="entry name" value="GLYCOSYLTRANSFERASE FAMILY 92 PROTEIN"/>
    <property type="match status" value="1"/>
</dbReference>
<evidence type="ECO:0000256" key="7">
    <source>
        <dbReference type="ARBA" id="ARBA00023136"/>
    </source>
</evidence>
<keyword evidence="6 8" id="KW-1133">Transmembrane helix</keyword>
<keyword evidence="5 8" id="KW-0812">Transmembrane</keyword>
<reference evidence="9" key="1">
    <citation type="submission" date="2007-07" db="EMBL/GenBank/DDBJ databases">
        <title>PCAP assembly of the Caenorhabditis remanei genome.</title>
        <authorList>
            <consortium name="The Caenorhabditis remanei Sequencing Consortium"/>
            <person name="Wilson R.K."/>
        </authorList>
    </citation>
    <scope>NUCLEOTIDE SEQUENCE [LARGE SCALE GENOMIC DNA]</scope>
    <source>
        <strain evidence="9">PB4641</strain>
    </source>
</reference>
<evidence type="ECO:0000256" key="2">
    <source>
        <dbReference type="ARBA" id="ARBA00007647"/>
    </source>
</evidence>
<sequence>MKRTFRICLVITLILLFVYLLVIVDYGEFTSPLPIIYSNQCHISDWNHVETHSISPSFRNAMSRHLWMTLDLSREVSNLHSTLSISHFQGSQNYTQLSLIGAYVYPKYISITINSQSMVKQSVYCRYFDCKRNELVGSEWKGVIFPESVVHCPRRKGAEFVSVTEEMRDEPPTPMKLKYRIYERPVHNLSICVAAFYGNEPKWIQIAEFIEHHKMEGATFFYFHIGHISSYDRRILDEYQNSGDIEVKVLQEKYERPFYAWQLIEIQDCHMRSKYHSKWTAFIDIDERIHTTEKNKTFIDILNELDGTNVSEIKMPHVKVVKNGETPPKYENSEQIKREIFTRKYTKTAPPAWFASKAVIRPDRIGIMSIHEVIALEPGYKSIEMDSEKLTFRHYKDTLHRVSGNDWAQNETISDNPISSEYTDLLAKKVIEKVKFVYEKVPANCSTIPVYMTSSRYFPDPCDKMLLTW</sequence>
<dbReference type="GO" id="GO:0016020">
    <property type="term" value="C:membrane"/>
    <property type="evidence" value="ECO:0007669"/>
    <property type="project" value="UniProtKB-SubCell"/>
</dbReference>
<keyword evidence="7 8" id="KW-0472">Membrane</keyword>
<accession>E3LLR0</accession>
<dbReference type="GO" id="GO:0016757">
    <property type="term" value="F:glycosyltransferase activity"/>
    <property type="evidence" value="ECO:0007669"/>
    <property type="project" value="UniProtKB-UniRule"/>
</dbReference>
<comment type="subcellular location">
    <subcellularLocation>
        <location evidence="1">Membrane</location>
        <topology evidence="1">Single-pass membrane protein</topology>
    </subcellularLocation>
</comment>
<evidence type="ECO:0000313" key="9">
    <source>
        <dbReference type="EMBL" id="EFP03023.1"/>
    </source>
</evidence>
<evidence type="ECO:0000256" key="4">
    <source>
        <dbReference type="ARBA" id="ARBA00022679"/>
    </source>
</evidence>
<dbReference type="EMBL" id="DS268411">
    <property type="protein sequence ID" value="EFP03023.1"/>
    <property type="molecule type" value="Genomic_DNA"/>
</dbReference>
<dbReference type="Pfam" id="PF01697">
    <property type="entry name" value="Glyco_transf_92"/>
    <property type="match status" value="1"/>
</dbReference>
<keyword evidence="3 8" id="KW-0328">Glycosyltransferase</keyword>
<keyword evidence="10" id="KW-1185">Reference proteome</keyword>
<evidence type="ECO:0000256" key="5">
    <source>
        <dbReference type="ARBA" id="ARBA00022692"/>
    </source>
</evidence>
<dbReference type="OMA" id="GIMSIHE"/>
<dbReference type="HOGENOM" id="CLU_008031_3_1_1"/>
<keyword evidence="4 8" id="KW-0808">Transferase</keyword>
<dbReference type="PANTHER" id="PTHR21461">
    <property type="entry name" value="GLYCOSYLTRANSFERASE FAMILY 92 PROTEIN"/>
    <property type="match status" value="1"/>
</dbReference>
<dbReference type="GO" id="GO:0005737">
    <property type="term" value="C:cytoplasm"/>
    <property type="evidence" value="ECO:0007669"/>
    <property type="project" value="TreeGrafter"/>
</dbReference>
<organism evidence="10">
    <name type="scientific">Caenorhabditis remanei</name>
    <name type="common">Caenorhabditis vulgaris</name>
    <dbReference type="NCBI Taxonomy" id="31234"/>
    <lineage>
        <taxon>Eukaryota</taxon>
        <taxon>Metazoa</taxon>
        <taxon>Ecdysozoa</taxon>
        <taxon>Nematoda</taxon>
        <taxon>Chromadorea</taxon>
        <taxon>Rhabditida</taxon>
        <taxon>Rhabditina</taxon>
        <taxon>Rhabditomorpha</taxon>
        <taxon>Rhabditoidea</taxon>
        <taxon>Rhabditidae</taxon>
        <taxon>Peloderinae</taxon>
        <taxon>Caenorhabditis</taxon>
    </lineage>
</organism>
<name>E3LLR0_CAERE</name>
<dbReference type="Proteomes" id="UP000008281">
    <property type="component" value="Unassembled WGS sequence"/>
</dbReference>
<evidence type="ECO:0000256" key="3">
    <source>
        <dbReference type="ARBA" id="ARBA00022676"/>
    </source>
</evidence>
<comment type="similarity">
    <text evidence="2 8">Belongs to the glycosyltransferase 92 family.</text>
</comment>
<evidence type="ECO:0000256" key="1">
    <source>
        <dbReference type="ARBA" id="ARBA00004167"/>
    </source>
</evidence>
<evidence type="ECO:0000256" key="8">
    <source>
        <dbReference type="RuleBase" id="RU366017"/>
    </source>
</evidence>
<proteinExistence type="inferred from homology"/>
<dbReference type="OrthoDB" id="5778284at2759"/>
<dbReference type="EC" id="2.4.1.-" evidence="8"/>
<dbReference type="AlphaFoldDB" id="E3LLR0"/>
<evidence type="ECO:0000313" key="10">
    <source>
        <dbReference type="Proteomes" id="UP000008281"/>
    </source>
</evidence>